<reference evidence="1 2" key="1">
    <citation type="submission" date="2023-07" db="EMBL/GenBank/DDBJ databases">
        <title>Sorghum-associated microbial communities from plants grown in Nebraska, USA.</title>
        <authorList>
            <person name="Schachtman D."/>
        </authorList>
    </citation>
    <scope>NUCLEOTIDE SEQUENCE [LARGE SCALE GENOMIC DNA]</scope>
    <source>
        <strain evidence="1 2">DS1607</strain>
    </source>
</reference>
<keyword evidence="2" id="KW-1185">Reference proteome</keyword>
<protein>
    <recommendedName>
        <fullName evidence="3">DUF2845 domain-containing protein</fullName>
    </recommendedName>
</protein>
<evidence type="ECO:0000313" key="1">
    <source>
        <dbReference type="EMBL" id="MDP9902329.1"/>
    </source>
</evidence>
<organism evidence="1 2">
    <name type="scientific">Variovorax ginsengisoli</name>
    <dbReference type="NCBI Taxonomy" id="363844"/>
    <lineage>
        <taxon>Bacteria</taxon>
        <taxon>Pseudomonadati</taxon>
        <taxon>Pseudomonadota</taxon>
        <taxon>Betaproteobacteria</taxon>
        <taxon>Burkholderiales</taxon>
        <taxon>Comamonadaceae</taxon>
        <taxon>Variovorax</taxon>
    </lineage>
</organism>
<dbReference type="Pfam" id="PF11006">
    <property type="entry name" value="DUF2845"/>
    <property type="match status" value="1"/>
</dbReference>
<evidence type="ECO:0000313" key="2">
    <source>
        <dbReference type="Proteomes" id="UP001226867"/>
    </source>
</evidence>
<name>A0ABT9SEL3_9BURK</name>
<sequence>MSHVPAAAAQSLSCNGFLVSIGESRFSLLQKCGEPAFKDIVCVPRLQADWYLSPYRGTPPQALLSQSCIPMEEWTFHRGSGNFLAIVRFNQGMVESVRDGERMR</sequence>
<gene>
    <name evidence="1" type="ORF">J2W36_004606</name>
</gene>
<dbReference type="EMBL" id="JAUSRO010000017">
    <property type="protein sequence ID" value="MDP9902329.1"/>
    <property type="molecule type" value="Genomic_DNA"/>
</dbReference>
<evidence type="ECO:0008006" key="3">
    <source>
        <dbReference type="Google" id="ProtNLM"/>
    </source>
</evidence>
<dbReference type="InterPro" id="IPR021268">
    <property type="entry name" value="DUF2845"/>
</dbReference>
<comment type="caution">
    <text evidence="1">The sequence shown here is derived from an EMBL/GenBank/DDBJ whole genome shotgun (WGS) entry which is preliminary data.</text>
</comment>
<proteinExistence type="predicted"/>
<accession>A0ABT9SEL3</accession>
<dbReference type="Proteomes" id="UP001226867">
    <property type="component" value="Unassembled WGS sequence"/>
</dbReference>
<dbReference type="RefSeq" id="WP_307692076.1">
    <property type="nucleotide sequence ID" value="NZ_JAUSRO010000017.1"/>
</dbReference>